<sequence length="55" mass="6648">MRLSFSQAFSEKTGWDEKTTGKRFLKLKLLYSIGFIFYRESYHSRLGDFLTYRKV</sequence>
<name>A0AA86MFJ5_9CLOT</name>
<evidence type="ECO:0000313" key="2">
    <source>
        <dbReference type="Proteomes" id="UP000789738"/>
    </source>
</evidence>
<reference evidence="1" key="1">
    <citation type="submission" date="2021-10" db="EMBL/GenBank/DDBJ databases">
        <authorList>
            <person name="Mesa V."/>
        </authorList>
    </citation>
    <scope>NUCLEOTIDE SEQUENCE</scope>
    <source>
        <strain evidence="1">CC3_PB</strain>
    </source>
</reference>
<evidence type="ECO:0000313" key="1">
    <source>
        <dbReference type="EMBL" id="CAG9706340.1"/>
    </source>
</evidence>
<dbReference type="EMBL" id="CAKJVE010000004">
    <property type="protein sequence ID" value="CAG9706340.1"/>
    <property type="molecule type" value="Genomic_DNA"/>
</dbReference>
<gene>
    <name evidence="1" type="ORF">CNEO_42388</name>
</gene>
<dbReference type="AlphaFoldDB" id="A0AA86MFJ5"/>
<dbReference type="Proteomes" id="UP000789738">
    <property type="component" value="Unassembled WGS sequence"/>
</dbReference>
<proteinExistence type="predicted"/>
<protein>
    <submittedName>
        <fullName evidence="1">Uncharacterized protein</fullName>
    </submittedName>
</protein>
<accession>A0AA86MFJ5</accession>
<organism evidence="1 2">
    <name type="scientific">Clostridium neonatale</name>
    <dbReference type="NCBI Taxonomy" id="137838"/>
    <lineage>
        <taxon>Bacteria</taxon>
        <taxon>Bacillati</taxon>
        <taxon>Bacillota</taxon>
        <taxon>Clostridia</taxon>
        <taxon>Eubacteriales</taxon>
        <taxon>Clostridiaceae</taxon>
        <taxon>Clostridium</taxon>
    </lineage>
</organism>
<comment type="caution">
    <text evidence="1">The sequence shown here is derived from an EMBL/GenBank/DDBJ whole genome shotgun (WGS) entry which is preliminary data.</text>
</comment>